<dbReference type="InterPro" id="IPR005560">
    <property type="entry name" value="Csp_YhjQ"/>
</dbReference>
<evidence type="ECO:0000313" key="2">
    <source>
        <dbReference type="EnsemblPlants" id="KEH15176"/>
    </source>
</evidence>
<feature type="non-terminal residue" evidence="1">
    <location>
        <position position="1"/>
    </location>
</feature>
<keyword evidence="3" id="KW-1185">Reference proteome</keyword>
<protein>
    <submittedName>
        <fullName evidence="1">Ferredoxin, putative</fullName>
    </submittedName>
</protein>
<dbReference type="PANTHER" id="PTHR37310:SF1">
    <property type="entry name" value="CYTOPLASMIC PROTEIN"/>
    <property type="match status" value="1"/>
</dbReference>
<dbReference type="SMR" id="A0A072TD46"/>
<sequence length="141" mass="14978">QHVHGHAFVLDLGTALARCARPDPGSPVKENQMAHQQYQSGISACDDCAAACYHCATACLNESEVAQLADCIKLDLDCAAFCRLASGAMARGSGQTKALCSSCANICEACAAECEKHPHEHCKECALACRRCTQECRSMAQ</sequence>
<name>A0A072TD46_MEDTR</name>
<proteinExistence type="predicted"/>
<dbReference type="InterPro" id="IPR044543">
    <property type="entry name" value="YHJQ-like"/>
</dbReference>
<evidence type="ECO:0000313" key="3">
    <source>
        <dbReference type="Proteomes" id="UP000002051"/>
    </source>
</evidence>
<dbReference type="AlphaFoldDB" id="A0A072TD46"/>
<dbReference type="Pfam" id="PF03860">
    <property type="entry name" value="Csp"/>
    <property type="match status" value="1"/>
</dbReference>
<dbReference type="Gene3D" id="1.20.1270.360">
    <property type="match status" value="1"/>
</dbReference>
<dbReference type="HOGENOM" id="CLU_142273_1_0_1"/>
<dbReference type="CDD" id="cd08026">
    <property type="entry name" value="DUF326"/>
    <property type="match status" value="1"/>
</dbReference>
<accession>A0A072TD46</accession>
<dbReference type="EMBL" id="KL404630">
    <property type="protein sequence ID" value="KEH15176.1"/>
    <property type="molecule type" value="Genomic_DNA"/>
</dbReference>
<reference evidence="1 3" key="1">
    <citation type="journal article" date="2011" name="Nature">
        <title>The Medicago genome provides insight into the evolution of rhizobial symbioses.</title>
        <authorList>
            <person name="Young N.D."/>
            <person name="Debelle F."/>
            <person name="Oldroyd G.E."/>
            <person name="Geurts R."/>
            <person name="Cannon S.B."/>
            <person name="Udvardi M.K."/>
            <person name="Benedito V.A."/>
            <person name="Mayer K.F."/>
            <person name="Gouzy J."/>
            <person name="Schoof H."/>
            <person name="Van de Peer Y."/>
            <person name="Proost S."/>
            <person name="Cook D.R."/>
            <person name="Meyers B.C."/>
            <person name="Spannagl M."/>
            <person name="Cheung F."/>
            <person name="De Mita S."/>
            <person name="Krishnakumar V."/>
            <person name="Gundlach H."/>
            <person name="Zhou S."/>
            <person name="Mudge J."/>
            <person name="Bharti A.K."/>
            <person name="Murray J.D."/>
            <person name="Naoumkina M.A."/>
            <person name="Rosen B."/>
            <person name="Silverstein K.A."/>
            <person name="Tang H."/>
            <person name="Rombauts S."/>
            <person name="Zhao P.X."/>
            <person name="Zhou P."/>
            <person name="Barbe V."/>
            <person name="Bardou P."/>
            <person name="Bechner M."/>
            <person name="Bellec A."/>
            <person name="Berger A."/>
            <person name="Berges H."/>
            <person name="Bidwell S."/>
            <person name="Bisseling T."/>
            <person name="Choisne N."/>
            <person name="Couloux A."/>
            <person name="Denny R."/>
            <person name="Deshpande S."/>
            <person name="Dai X."/>
            <person name="Doyle J.J."/>
            <person name="Dudez A.M."/>
            <person name="Farmer A.D."/>
            <person name="Fouteau S."/>
            <person name="Franken C."/>
            <person name="Gibelin C."/>
            <person name="Gish J."/>
            <person name="Goldstein S."/>
            <person name="Gonzalez A.J."/>
            <person name="Green P.J."/>
            <person name="Hallab A."/>
            <person name="Hartog M."/>
            <person name="Hua A."/>
            <person name="Humphray S.J."/>
            <person name="Jeong D.H."/>
            <person name="Jing Y."/>
            <person name="Jocker A."/>
            <person name="Kenton S.M."/>
            <person name="Kim D.J."/>
            <person name="Klee K."/>
            <person name="Lai H."/>
            <person name="Lang C."/>
            <person name="Lin S."/>
            <person name="Macmil S.L."/>
            <person name="Magdelenat G."/>
            <person name="Matthews L."/>
            <person name="McCorrison J."/>
            <person name="Monaghan E.L."/>
            <person name="Mun J.H."/>
            <person name="Najar F.Z."/>
            <person name="Nicholson C."/>
            <person name="Noirot C."/>
            <person name="O'Bleness M."/>
            <person name="Paule C.R."/>
            <person name="Poulain J."/>
            <person name="Prion F."/>
            <person name="Qin B."/>
            <person name="Qu C."/>
            <person name="Retzel E.F."/>
            <person name="Riddle C."/>
            <person name="Sallet E."/>
            <person name="Samain S."/>
            <person name="Samson N."/>
            <person name="Sanders I."/>
            <person name="Saurat O."/>
            <person name="Scarpelli C."/>
            <person name="Schiex T."/>
            <person name="Segurens B."/>
            <person name="Severin A.J."/>
            <person name="Sherrier D.J."/>
            <person name="Shi R."/>
            <person name="Sims S."/>
            <person name="Singer S.R."/>
            <person name="Sinharoy S."/>
            <person name="Sterck L."/>
            <person name="Viollet A."/>
            <person name="Wang B.B."/>
            <person name="Wang K."/>
            <person name="Wang M."/>
            <person name="Wang X."/>
            <person name="Warfsmann J."/>
            <person name="Weissenbach J."/>
            <person name="White D.D."/>
            <person name="White J.D."/>
            <person name="Wiley G.B."/>
            <person name="Wincker P."/>
            <person name="Xing Y."/>
            <person name="Yang L."/>
            <person name="Yao Z."/>
            <person name="Ying F."/>
            <person name="Zhai J."/>
            <person name="Zhou L."/>
            <person name="Zuber A."/>
            <person name="Denarie J."/>
            <person name="Dixon R.A."/>
            <person name="May G.D."/>
            <person name="Schwartz D.C."/>
            <person name="Rogers J."/>
            <person name="Quetier F."/>
            <person name="Town C.D."/>
            <person name="Roe B.A."/>
        </authorList>
    </citation>
    <scope>NUCLEOTIDE SEQUENCE [LARGE SCALE GENOMIC DNA]</scope>
    <source>
        <strain evidence="1">A17</strain>
        <strain evidence="2 3">cv. Jemalong A17</strain>
    </source>
</reference>
<reference evidence="2" key="3">
    <citation type="submission" date="2015-06" db="UniProtKB">
        <authorList>
            <consortium name="EnsemblPlants"/>
        </authorList>
    </citation>
    <scope>IDENTIFICATION</scope>
    <source>
        <strain evidence="2">cv. Jemalong A17</strain>
    </source>
</reference>
<reference evidence="1 3" key="2">
    <citation type="journal article" date="2014" name="BMC Genomics">
        <title>An improved genome release (version Mt4.0) for the model legume Medicago truncatula.</title>
        <authorList>
            <person name="Tang H."/>
            <person name="Krishnakumar V."/>
            <person name="Bidwell S."/>
            <person name="Rosen B."/>
            <person name="Chan A."/>
            <person name="Zhou S."/>
            <person name="Gentzbittel L."/>
            <person name="Childs K.L."/>
            <person name="Yandell M."/>
            <person name="Gundlach H."/>
            <person name="Mayer K.F."/>
            <person name="Schwartz D.C."/>
            <person name="Town C.D."/>
        </authorList>
    </citation>
    <scope>GENOME REANNOTATION</scope>
    <source>
        <strain evidence="1">A17</strain>
        <strain evidence="2 3">cv. Jemalong A17</strain>
    </source>
</reference>
<organism evidence="1 3">
    <name type="scientific">Medicago truncatula</name>
    <name type="common">Barrel medic</name>
    <name type="synonym">Medicago tribuloides</name>
    <dbReference type="NCBI Taxonomy" id="3880"/>
    <lineage>
        <taxon>Eukaryota</taxon>
        <taxon>Viridiplantae</taxon>
        <taxon>Streptophyta</taxon>
        <taxon>Embryophyta</taxon>
        <taxon>Tracheophyta</taxon>
        <taxon>Spermatophyta</taxon>
        <taxon>Magnoliopsida</taxon>
        <taxon>eudicotyledons</taxon>
        <taxon>Gunneridae</taxon>
        <taxon>Pentapetalae</taxon>
        <taxon>rosids</taxon>
        <taxon>fabids</taxon>
        <taxon>Fabales</taxon>
        <taxon>Fabaceae</taxon>
        <taxon>Papilionoideae</taxon>
        <taxon>50 kb inversion clade</taxon>
        <taxon>NPAAA clade</taxon>
        <taxon>Hologalegina</taxon>
        <taxon>IRL clade</taxon>
        <taxon>Trifolieae</taxon>
        <taxon>Medicago</taxon>
    </lineage>
</organism>
<dbReference type="EnsemblPlants" id="KEH15176">
    <property type="protein sequence ID" value="KEH15176"/>
    <property type="gene ID" value="MTR_1906s0010"/>
</dbReference>
<gene>
    <name evidence="1" type="ORF">MTR_1906s0010</name>
</gene>
<dbReference type="Proteomes" id="UP000002051">
    <property type="component" value="Unassembled WGS sequence"/>
</dbReference>
<evidence type="ECO:0000313" key="1">
    <source>
        <dbReference type="EMBL" id="KEH15176.1"/>
    </source>
</evidence>
<dbReference type="PANTHER" id="PTHR37310">
    <property type="entry name" value="CYTOPLASMIC PROTEIN-RELATED"/>
    <property type="match status" value="1"/>
</dbReference>